<proteinExistence type="predicted"/>
<dbReference type="Proteomes" id="UP000887565">
    <property type="component" value="Unplaced"/>
</dbReference>
<keyword evidence="1" id="KW-1185">Reference proteome</keyword>
<organism evidence="1 2">
    <name type="scientific">Romanomermis culicivorax</name>
    <name type="common">Nematode worm</name>
    <dbReference type="NCBI Taxonomy" id="13658"/>
    <lineage>
        <taxon>Eukaryota</taxon>
        <taxon>Metazoa</taxon>
        <taxon>Ecdysozoa</taxon>
        <taxon>Nematoda</taxon>
        <taxon>Enoplea</taxon>
        <taxon>Dorylaimia</taxon>
        <taxon>Mermithida</taxon>
        <taxon>Mermithoidea</taxon>
        <taxon>Mermithidae</taxon>
        <taxon>Romanomermis</taxon>
    </lineage>
</organism>
<evidence type="ECO:0000313" key="1">
    <source>
        <dbReference type="Proteomes" id="UP000887565"/>
    </source>
</evidence>
<dbReference type="WBParaSite" id="nRc.2.0.1.t02278-RA">
    <property type="protein sequence ID" value="nRc.2.0.1.t02278-RA"/>
    <property type="gene ID" value="nRc.2.0.1.g02278"/>
</dbReference>
<accession>A0A915HJX2</accession>
<dbReference type="PROSITE" id="PS51257">
    <property type="entry name" value="PROKAR_LIPOPROTEIN"/>
    <property type="match status" value="1"/>
</dbReference>
<protein>
    <submittedName>
        <fullName evidence="2">Uncharacterized protein</fullName>
    </submittedName>
</protein>
<sequence>MNSKVSVSSQFFISCRKEFPTFLNLSGSLAVNIYLAEMGKKRKRLRSGSATDLVPVGALAKAKAKKGNQAKEDNWKKIDGRLEKQEKYHLEKS</sequence>
<evidence type="ECO:0000313" key="2">
    <source>
        <dbReference type="WBParaSite" id="nRc.2.0.1.t02278-RA"/>
    </source>
</evidence>
<dbReference type="AlphaFoldDB" id="A0A915HJX2"/>
<name>A0A915HJX2_ROMCU</name>
<reference evidence="2" key="1">
    <citation type="submission" date="2022-11" db="UniProtKB">
        <authorList>
            <consortium name="WormBaseParasite"/>
        </authorList>
    </citation>
    <scope>IDENTIFICATION</scope>
</reference>